<dbReference type="FunFam" id="2.60.40.60:FF:000025">
    <property type="entry name" value="Calsyntenin 1"/>
    <property type="match status" value="1"/>
</dbReference>
<dbReference type="InterPro" id="IPR011992">
    <property type="entry name" value="EF-hand-dom_pair"/>
</dbReference>
<dbReference type="Pfam" id="PF07953">
    <property type="entry name" value="Toxin_R_bind_N"/>
    <property type="match status" value="1"/>
</dbReference>
<keyword evidence="7 17" id="KW-1133">Transmembrane helix</keyword>
<keyword evidence="8" id="KW-0770">Synapse</keyword>
<dbReference type="SUPFAM" id="SSF49899">
    <property type="entry name" value="Concanavalin A-like lectins/glucanases"/>
    <property type="match status" value="1"/>
</dbReference>
<dbReference type="GO" id="GO:0009986">
    <property type="term" value="C:cell surface"/>
    <property type="evidence" value="ECO:0007669"/>
    <property type="project" value="TreeGrafter"/>
</dbReference>
<feature type="transmembrane region" description="Helical" evidence="17">
    <location>
        <begin position="1974"/>
        <end position="1997"/>
    </location>
</feature>
<dbReference type="CDD" id="cd11304">
    <property type="entry name" value="Cadherin_repeat"/>
    <property type="match status" value="1"/>
</dbReference>
<evidence type="ECO:0000256" key="11">
    <source>
        <dbReference type="ARBA" id="ARBA00023180"/>
    </source>
</evidence>
<feature type="domain" description="EF-hand" evidence="18">
    <location>
        <begin position="1769"/>
        <end position="1804"/>
    </location>
</feature>
<keyword evidence="6" id="KW-0130">Cell adhesion</keyword>
<dbReference type="Gene3D" id="2.60.120.200">
    <property type="match status" value="1"/>
</dbReference>
<dbReference type="GO" id="GO:0016772">
    <property type="term" value="F:transferase activity, transferring phosphorus-containing groups"/>
    <property type="evidence" value="ECO:0007669"/>
    <property type="project" value="InterPro"/>
</dbReference>
<reference evidence="21" key="1">
    <citation type="submission" date="2022-12" db="EMBL/GenBank/DDBJ databases">
        <title>Genome assemblies of Blomia tropicalis.</title>
        <authorList>
            <person name="Cui Y."/>
        </authorList>
    </citation>
    <scope>NUCLEOTIDE SEQUENCE</scope>
    <source>
        <tissue evidence="21">Adult mites</tissue>
    </source>
</reference>
<dbReference type="GO" id="GO:0051965">
    <property type="term" value="P:positive regulation of synapse assembly"/>
    <property type="evidence" value="ECO:0007669"/>
    <property type="project" value="TreeGrafter"/>
</dbReference>
<evidence type="ECO:0000256" key="3">
    <source>
        <dbReference type="ARBA" id="ARBA00022729"/>
    </source>
</evidence>
<evidence type="ECO:0000256" key="10">
    <source>
        <dbReference type="ARBA" id="ARBA00023157"/>
    </source>
</evidence>
<evidence type="ECO:0000256" key="14">
    <source>
        <dbReference type="ARBA" id="ARBA00035015"/>
    </source>
</evidence>
<dbReference type="GO" id="GO:0007156">
    <property type="term" value="P:homophilic cell adhesion via plasma membrane adhesion molecules"/>
    <property type="evidence" value="ECO:0007669"/>
    <property type="project" value="InterPro"/>
</dbReference>
<keyword evidence="12" id="KW-0628">Postsynaptic cell membrane</keyword>
<dbReference type="Proteomes" id="UP001142055">
    <property type="component" value="Chromosome 2"/>
</dbReference>
<dbReference type="InterPro" id="IPR002048">
    <property type="entry name" value="EF_hand_dom"/>
</dbReference>
<dbReference type="PROSITE" id="PS50258">
    <property type="entry name" value="LNR"/>
    <property type="match status" value="1"/>
</dbReference>
<feature type="domain" description="Cadherin" evidence="20">
    <location>
        <begin position="109"/>
        <end position="217"/>
    </location>
</feature>
<evidence type="ECO:0000256" key="1">
    <source>
        <dbReference type="ARBA" id="ARBA00022475"/>
    </source>
</evidence>
<dbReference type="Pfam" id="PF19699">
    <property type="entry name" value="CLSTN_C"/>
    <property type="match status" value="2"/>
</dbReference>
<dbReference type="InterPro" id="IPR015919">
    <property type="entry name" value="Cadherin-like_sf"/>
</dbReference>
<evidence type="ECO:0000313" key="22">
    <source>
        <dbReference type="Proteomes" id="UP001142055"/>
    </source>
</evidence>
<dbReference type="Pfam" id="PF17101">
    <property type="entry name" value="Stealth_CR1"/>
    <property type="match status" value="1"/>
</dbReference>
<evidence type="ECO:0000256" key="4">
    <source>
        <dbReference type="ARBA" id="ARBA00022737"/>
    </source>
</evidence>
<dbReference type="GO" id="GO:0045211">
    <property type="term" value="C:postsynaptic membrane"/>
    <property type="evidence" value="ECO:0007669"/>
    <property type="project" value="UniProtKB-SubCell"/>
</dbReference>
<dbReference type="SMART" id="SM00004">
    <property type="entry name" value="NL"/>
    <property type="match status" value="2"/>
</dbReference>
<evidence type="ECO:0000256" key="2">
    <source>
        <dbReference type="ARBA" id="ARBA00022692"/>
    </source>
</evidence>
<evidence type="ECO:0000259" key="20">
    <source>
        <dbReference type="PROSITE" id="PS50268"/>
    </source>
</evidence>
<keyword evidence="10" id="KW-1015">Disulfide bond</keyword>
<evidence type="ECO:0008006" key="23">
    <source>
        <dbReference type="Google" id="ProtNLM"/>
    </source>
</evidence>
<comment type="similarity">
    <text evidence="14">Belongs to the calsyntenin family.</text>
</comment>
<dbReference type="SUPFAM" id="SSF49313">
    <property type="entry name" value="Cadherin-like"/>
    <property type="match status" value="1"/>
</dbReference>
<dbReference type="InterPro" id="IPR045588">
    <property type="entry name" value="CLSTN_C"/>
</dbReference>
<dbReference type="InterPro" id="IPR031356">
    <property type="entry name" value="Stealth_CR4"/>
</dbReference>
<feature type="region of interest" description="Disordered" evidence="16">
    <location>
        <begin position="928"/>
        <end position="959"/>
    </location>
</feature>
<feature type="transmembrane region" description="Helical" evidence="17">
    <location>
        <begin position="864"/>
        <end position="888"/>
    </location>
</feature>
<dbReference type="InterPro" id="IPR035993">
    <property type="entry name" value="Notch-like_dom_sf"/>
</dbReference>
<dbReference type="Gene3D" id="2.60.40.60">
    <property type="entry name" value="Cadherins"/>
    <property type="match status" value="1"/>
</dbReference>
<evidence type="ECO:0000256" key="12">
    <source>
        <dbReference type="ARBA" id="ARBA00023257"/>
    </source>
</evidence>
<proteinExistence type="inferred from homology"/>
<keyword evidence="4" id="KW-0677">Repeat</keyword>
<feature type="domain" description="LNR" evidence="19">
    <location>
        <begin position="1348"/>
        <end position="1378"/>
    </location>
</feature>
<feature type="compositionally biased region" description="Acidic residues" evidence="16">
    <location>
        <begin position="928"/>
        <end position="944"/>
    </location>
</feature>
<keyword evidence="1" id="KW-1003">Cell membrane</keyword>
<dbReference type="PROSITE" id="PS50268">
    <property type="entry name" value="CADHERIN_2"/>
    <property type="match status" value="1"/>
</dbReference>
<dbReference type="InterPro" id="IPR000800">
    <property type="entry name" value="Notch_dom"/>
</dbReference>
<dbReference type="SUPFAM" id="SSF90193">
    <property type="entry name" value="Notch domain"/>
    <property type="match status" value="1"/>
</dbReference>
<protein>
    <recommendedName>
        <fullName evidence="23">N-acetylglucosamine-1-phosphotransferase subunits alpha/beta</fullName>
    </recommendedName>
</protein>
<comment type="subcellular location">
    <subcellularLocation>
        <location evidence="13">Postsynaptic cell membrane</location>
        <topology evidence="13">Single-pass type I membrane protein</topology>
    </subcellularLocation>
</comment>
<comment type="caution">
    <text evidence="21">The sequence shown here is derived from an EMBL/GenBank/DDBJ whole genome shotgun (WGS) entry which is preliminary data.</text>
</comment>
<dbReference type="InterPro" id="IPR021520">
    <property type="entry name" value="Stealth_CR2"/>
</dbReference>
<accession>A0A9Q0RPX9</accession>
<feature type="region of interest" description="Disordered" evidence="16">
    <location>
        <begin position="638"/>
        <end position="657"/>
    </location>
</feature>
<dbReference type="Pfam" id="PF17102">
    <property type="entry name" value="Stealth_CR3"/>
    <property type="match status" value="1"/>
</dbReference>
<evidence type="ECO:0000256" key="9">
    <source>
        <dbReference type="ARBA" id="ARBA00023136"/>
    </source>
</evidence>
<evidence type="ECO:0000256" key="6">
    <source>
        <dbReference type="ARBA" id="ARBA00022889"/>
    </source>
</evidence>
<keyword evidence="9 17" id="KW-0472">Membrane</keyword>
<name>A0A9Q0RPX9_BLOTA</name>
<dbReference type="GO" id="GO:0050806">
    <property type="term" value="P:positive regulation of synaptic transmission"/>
    <property type="evidence" value="ECO:0007669"/>
    <property type="project" value="TreeGrafter"/>
</dbReference>
<dbReference type="InterPro" id="IPR031357">
    <property type="entry name" value="Stealth_CR3"/>
</dbReference>
<dbReference type="InterPro" id="IPR013320">
    <property type="entry name" value="ConA-like_dom_sf"/>
</dbReference>
<evidence type="ECO:0000256" key="8">
    <source>
        <dbReference type="ARBA" id="ARBA00023018"/>
    </source>
</evidence>
<evidence type="ECO:0000256" key="15">
    <source>
        <dbReference type="PROSITE-ProRule" id="PRU00043"/>
    </source>
</evidence>
<dbReference type="GO" id="GO:0005509">
    <property type="term" value="F:calcium ion binding"/>
    <property type="evidence" value="ECO:0007669"/>
    <property type="project" value="UniProtKB-UniRule"/>
</dbReference>
<evidence type="ECO:0000259" key="18">
    <source>
        <dbReference type="PROSITE" id="PS50222"/>
    </source>
</evidence>
<keyword evidence="2 17" id="KW-0812">Transmembrane</keyword>
<dbReference type="Gene3D" id="3.30.300.320">
    <property type="match status" value="1"/>
</dbReference>
<dbReference type="EMBL" id="JAPWDV010000002">
    <property type="protein sequence ID" value="KAJ6221336.1"/>
    <property type="molecule type" value="Genomic_DNA"/>
</dbReference>
<dbReference type="Pfam" id="PF11380">
    <property type="entry name" value="Stealth_CR2"/>
    <property type="match status" value="1"/>
</dbReference>
<keyword evidence="22" id="KW-1185">Reference proteome</keyword>
<keyword evidence="11" id="KW-0325">Glycoprotein</keyword>
<dbReference type="InterPro" id="IPR018247">
    <property type="entry name" value="EF_Hand_1_Ca_BS"/>
</dbReference>
<evidence type="ECO:0000256" key="16">
    <source>
        <dbReference type="SAM" id="MobiDB-lite"/>
    </source>
</evidence>
<dbReference type="PROSITE" id="PS00018">
    <property type="entry name" value="EF_HAND_1"/>
    <property type="match status" value="1"/>
</dbReference>
<dbReference type="InterPro" id="IPR012928">
    <property type="entry name" value="Toxin_rcpt-bd_N"/>
</dbReference>
<evidence type="ECO:0000256" key="17">
    <source>
        <dbReference type="SAM" id="Phobius"/>
    </source>
</evidence>
<dbReference type="PANTHER" id="PTHR14139:SF2">
    <property type="entry name" value="CALSYNTENIN-1"/>
    <property type="match status" value="1"/>
</dbReference>
<dbReference type="Pfam" id="PF17103">
    <property type="entry name" value="Stealth_CR4"/>
    <property type="match status" value="1"/>
</dbReference>
<dbReference type="PANTHER" id="PTHR14139">
    <property type="entry name" value="CALSYNTENIN"/>
    <property type="match status" value="1"/>
</dbReference>
<dbReference type="SUPFAM" id="SSF47473">
    <property type="entry name" value="EF-hand"/>
    <property type="match status" value="1"/>
</dbReference>
<evidence type="ECO:0000313" key="21">
    <source>
        <dbReference type="EMBL" id="KAJ6221336.1"/>
    </source>
</evidence>
<dbReference type="GO" id="GO:0005576">
    <property type="term" value="C:extracellular region"/>
    <property type="evidence" value="ECO:0007669"/>
    <property type="project" value="InterPro"/>
</dbReference>
<dbReference type="PROSITE" id="PS50222">
    <property type="entry name" value="EF_HAND_2"/>
    <property type="match status" value="1"/>
</dbReference>
<evidence type="ECO:0000256" key="13">
    <source>
        <dbReference type="ARBA" id="ARBA00035006"/>
    </source>
</evidence>
<gene>
    <name evidence="21" type="ORF">RDWZM_007148</name>
</gene>
<sequence length="1998" mass="229704">MNMIWLEMSTFYIDNLALVLLPRFDLVKPEDGYHAIVKENDRTVIISPRIKVLDAELCNIEIVNKHYNDIPFEVQITDQINGEAIVTAKRDLNCEKHRSYHFSMRAVSCTDSYTVTVNEGRIIDPIIQVEAFDHDCSPKYSDICKYEIVGGDKLNSPFVIDSNGNIKNTRALYYKESHNHILEVVAYDCGMKRSKPAIVNIKINKVCTLGWKGIPERIEYMSGSGSRVLVPEAELQLCDLPCETKNVTVRMSLATHHIGKGCDRDTYSVESQRKLCGANTESVDLLPSASSGTEWIRDLPTDEGRESDQIYEFDGATNSVIVPEDVFDHNLTSKFSISFWMKHEPPLDQSNKHIKEHIICNADDHKKNRHHYSLFVRNCRLILLLRREFNQEKHTVFKPAEYRWKLAETCDNEWHHYSVSMNFPDATLYIDGVRFRNTSTNPEIVDDWPLHAVKDVNTTFTIGACWEGKKSKMNFYFRGFLAGLNILRGQTESGDVLRCLHRCKEGLHQPSADSIESGIDILTNSDSTAIVVSGKESIDVEDVISQVSYSNSREYPTPGRRSLKLSTSITCSNGKTLKIPQVDSYVMVMPAEQPSIAINGTPNLAREYESFMQGIELFNSISIFVNQENDGDDVGAENEIDEANGGGIGGDDDDQPSDVPPGITKLIGEHKLDSCNVQVYPPLNPDHEYFRVPNNMMEHLEIRHKETKEGIVIFGADSVHNYQQILRQLIYFNRKPAYYLNRAFKLSCSELNGRFSSNDYIQTLTVIHPKVEPNQTQQQQQQQQKSSSQQHMANMVEVQASPIAHVQMHDMKVEMKDPRIKPISGFFDNSIVDASDNFARATPSKYSSKILSEKIYKNHYPSQIGHAVTVIIVICVGFLVFMIVLGVIRIRSTHHRTNDSRDDDPEMTWDESSLTITVNPLDQIEQENEGQPLNDDDDDSDSSDDASSYHEDGETSEEEIIRSTIVTQVDYVCPTENSGQSNDPIDVVYTWVNGSDPNLIESMLQTASKRTLTNLVNLCQSNLEHIESDDCILLPLIIIRPQLTNLTIRHLNQSNSGIIRTEPFTDESNDNRSGTLIHMINVNYARTLTSQCAQIIESRVHVLTNLCIQNGNVTNEPESNSFLTISSLFRLHNLNGTTPELASTDPLRHLSPRTRKRFNLYSTCTNNSKLNCALYESRSKLSNLTKIANLLRDKANDSIDYQFQLEHPLNVRLIDPQFWIHQLEDENIRGNRFADNDELRYSLRSLERYAPWIRNVYIVTNGQIPFWLNVEHPKLYIIQHKDIFPNQSHLPTFSSSAIESHLHRIPNLSERFLYFNDDIILGDPIYPDDFYTQSKGFKVYLSWPVPNCVDGCPLNWLNDGYCDKSCNNSRCLWDGGDCLLSKLGNNSIVMNLTSFGKIAFNNIQTIIGSESTSNHCVPNCLDNWLGDSFCDQVCNKTECAFDMGDCGFKQFHQFESIFIENDKGTYQYSSLNSNVIYLNFSHLVHVSPLSNLQHKVQLINAKHENLSYIHSSVLNSKENVLTLLFHPNVTKKPLNITLFALLNQVKFNFTLTIQPETANPTEYDQQLNLTEIIQRLESESWITRKRTPDFEAPKTVASITDPTTSNINCDIDIDSLPKYLQDKFQTINQLLQSNLLTDHGKQHFTKRLKQLYSDLICNQTVMFENSPERKFIEMFIRKDFPSNETYRTRHLLDAYADSLIYVNFLYNKAFGVQSRRVPAHMAHFIDRHVMNRLQQQFSEHFEKTSARQIRNSEDMQFSFSYFYFLINESSETDLQTILERFDTDHSRSLSPNELKTLQIQLNGLPLNNEQNYLFLSELNGCCNNCMSIDFNATDFKLLQINLSFEAIHNCSTAKTMIKDKWERTNRNKYEIVNDEDVSFKMLRSNETLLEQELDKLRNKPTKFICLNDNFDHGTNRTQEHRLKQILYQFYQSLLPIRSHFEHSPSYTNPYLYIEPYRKWHSKNVKNRRISDQTVWYLLKLNYLYMFINLCLLIKLFFI</sequence>
<evidence type="ECO:0000256" key="5">
    <source>
        <dbReference type="ARBA" id="ARBA00022837"/>
    </source>
</evidence>
<evidence type="ECO:0000259" key="19">
    <source>
        <dbReference type="PROSITE" id="PS50258"/>
    </source>
</evidence>
<organism evidence="21 22">
    <name type="scientific">Blomia tropicalis</name>
    <name type="common">Mite</name>
    <dbReference type="NCBI Taxonomy" id="40697"/>
    <lineage>
        <taxon>Eukaryota</taxon>
        <taxon>Metazoa</taxon>
        <taxon>Ecdysozoa</taxon>
        <taxon>Arthropoda</taxon>
        <taxon>Chelicerata</taxon>
        <taxon>Arachnida</taxon>
        <taxon>Acari</taxon>
        <taxon>Acariformes</taxon>
        <taxon>Sarcoptiformes</taxon>
        <taxon>Astigmata</taxon>
        <taxon>Glycyphagoidea</taxon>
        <taxon>Echimyopodidae</taxon>
        <taxon>Blomia</taxon>
    </lineage>
</organism>
<dbReference type="InterPro" id="IPR002126">
    <property type="entry name" value="Cadherin-like_dom"/>
</dbReference>
<dbReference type="InterPro" id="IPR031358">
    <property type="entry name" value="Stealth_CR1"/>
</dbReference>
<keyword evidence="3" id="KW-0732">Signal</keyword>
<evidence type="ECO:0000256" key="7">
    <source>
        <dbReference type="ARBA" id="ARBA00022989"/>
    </source>
</evidence>
<keyword evidence="5 15" id="KW-0106">Calcium</keyword>
<dbReference type="Pfam" id="PF00066">
    <property type="entry name" value="Notch"/>
    <property type="match status" value="1"/>
</dbReference>